<dbReference type="GO" id="GO:0005524">
    <property type="term" value="F:ATP binding"/>
    <property type="evidence" value="ECO:0007669"/>
    <property type="project" value="UniProtKB-KW"/>
</dbReference>
<dbReference type="Gene3D" id="1.10.287.130">
    <property type="match status" value="1"/>
</dbReference>
<evidence type="ECO:0000256" key="3">
    <source>
        <dbReference type="ARBA" id="ARBA00012438"/>
    </source>
</evidence>
<comment type="catalytic activity">
    <reaction evidence="1">
        <text>ATP + protein L-histidine = ADP + protein N-phospho-L-histidine.</text>
        <dbReference type="EC" id="2.7.13.3"/>
    </reaction>
</comment>
<name>A0A6P1YNF3_9HYPH</name>
<evidence type="ECO:0000256" key="9">
    <source>
        <dbReference type="ARBA" id="ARBA00022840"/>
    </source>
</evidence>
<proteinExistence type="predicted"/>
<dbReference type="Gene3D" id="3.30.565.10">
    <property type="entry name" value="Histidine kinase-like ATPase, C-terminal domain"/>
    <property type="match status" value="1"/>
</dbReference>
<evidence type="ECO:0000256" key="7">
    <source>
        <dbReference type="ARBA" id="ARBA00022741"/>
    </source>
</evidence>
<dbReference type="PROSITE" id="PS50109">
    <property type="entry name" value="HIS_KIN"/>
    <property type="match status" value="1"/>
</dbReference>
<protein>
    <recommendedName>
        <fullName evidence="3">histidine kinase</fullName>
        <ecNumber evidence="3">2.7.13.3</ecNumber>
    </recommendedName>
</protein>
<evidence type="ECO:0000256" key="1">
    <source>
        <dbReference type="ARBA" id="ARBA00000085"/>
    </source>
</evidence>
<dbReference type="PANTHER" id="PTHR44936">
    <property type="entry name" value="SENSOR PROTEIN CREC"/>
    <property type="match status" value="1"/>
</dbReference>
<evidence type="ECO:0000313" key="13">
    <source>
        <dbReference type="EMBL" id="QIB34241.1"/>
    </source>
</evidence>
<feature type="domain" description="Histidine kinase" evidence="11">
    <location>
        <begin position="222"/>
        <end position="421"/>
    </location>
</feature>
<comment type="subcellular location">
    <subcellularLocation>
        <location evidence="2">Cell membrane</location>
        <topology evidence="2">Multi-pass membrane protein</topology>
    </subcellularLocation>
</comment>
<feature type="domain" description="HAMP" evidence="12">
    <location>
        <begin position="162"/>
        <end position="214"/>
    </location>
</feature>
<dbReference type="InterPro" id="IPR005467">
    <property type="entry name" value="His_kinase_dom"/>
</dbReference>
<keyword evidence="5" id="KW-0597">Phosphoprotein</keyword>
<reference evidence="13 14" key="1">
    <citation type="submission" date="2020-02" db="EMBL/GenBank/DDBJ databases">
        <authorList>
            <person name="Li G."/>
        </authorList>
    </citation>
    <scope>NUCLEOTIDE SEQUENCE [LARGE SCALE GENOMIC DNA]</scope>
    <source>
        <strain evidence="13 14">DSM 102029</strain>
    </source>
</reference>
<sequence length="422" mass="44920">MNTLRTKVTALLVGAVLVVALLATGLSLLLLTPPHFEEADAALATQWGLLADLAAGAGQDGALVNPAATAGLRAAPPGGTAEPGPTEGINAALARAGRTERVTIRRVEGVPWPIISGQLADGRWLLMPLTAPPAPQNGYWALAGWVLVMALGTTLVMVVAVRRLTEPLALLERTTATIGPDGRLDPLPEEGPTEVRAAAEAINRLSSRLKQAMESRIRLVAAAGHDLRTPMTRMRLRAEFIEDEAERTTWINDLIELDRIADSAIRLVREEVNDTARSRVRLDELVGEVVAELKGIDMKVELDHAEPVEVMARPLSLCRAIRNLAINAATHGRSARVSVKAVEGEAVLTIADEGPGIPEALMERVFEPFFRVDPARGKPVPGAGLGLAIAHEIITASEGRLVLTNRPGGGLVQQVHLPLARP</sequence>
<dbReference type="InterPro" id="IPR003660">
    <property type="entry name" value="HAMP_dom"/>
</dbReference>
<dbReference type="PROSITE" id="PS50885">
    <property type="entry name" value="HAMP"/>
    <property type="match status" value="1"/>
</dbReference>
<keyword evidence="4" id="KW-1003">Cell membrane</keyword>
<keyword evidence="10" id="KW-1133">Transmembrane helix</keyword>
<keyword evidence="14" id="KW-1185">Reference proteome</keyword>
<keyword evidence="10" id="KW-0472">Membrane</keyword>
<dbReference type="EC" id="2.7.13.3" evidence="3"/>
<dbReference type="CDD" id="cd00082">
    <property type="entry name" value="HisKA"/>
    <property type="match status" value="1"/>
</dbReference>
<evidence type="ECO:0000256" key="5">
    <source>
        <dbReference type="ARBA" id="ARBA00022553"/>
    </source>
</evidence>
<keyword evidence="10" id="KW-0812">Transmembrane</keyword>
<dbReference type="PANTHER" id="PTHR44936:SF10">
    <property type="entry name" value="SENSOR PROTEIN RSTB"/>
    <property type="match status" value="1"/>
</dbReference>
<evidence type="ECO:0000256" key="10">
    <source>
        <dbReference type="SAM" id="Phobius"/>
    </source>
</evidence>
<dbReference type="GO" id="GO:0005886">
    <property type="term" value="C:plasma membrane"/>
    <property type="evidence" value="ECO:0007669"/>
    <property type="project" value="UniProtKB-SubCell"/>
</dbReference>
<dbReference type="InterPro" id="IPR003661">
    <property type="entry name" value="HisK_dim/P_dom"/>
</dbReference>
<dbReference type="RefSeq" id="WP_163075386.1">
    <property type="nucleotide sequence ID" value="NZ_CP048630.1"/>
</dbReference>
<accession>A0A6P1YNF3</accession>
<evidence type="ECO:0000259" key="12">
    <source>
        <dbReference type="PROSITE" id="PS50885"/>
    </source>
</evidence>
<keyword evidence="7" id="KW-0547">Nucleotide-binding</keyword>
<keyword evidence="8" id="KW-0418">Kinase</keyword>
<dbReference type="EMBL" id="CP048630">
    <property type="protein sequence ID" value="QIB34241.1"/>
    <property type="molecule type" value="Genomic_DNA"/>
</dbReference>
<dbReference type="Proteomes" id="UP000464751">
    <property type="component" value="Chromosome"/>
</dbReference>
<dbReference type="SUPFAM" id="SSF47384">
    <property type="entry name" value="Homodimeric domain of signal transducing histidine kinase"/>
    <property type="match status" value="1"/>
</dbReference>
<dbReference type="SMART" id="SM00387">
    <property type="entry name" value="HATPase_c"/>
    <property type="match status" value="1"/>
</dbReference>
<dbReference type="InterPro" id="IPR004358">
    <property type="entry name" value="Sig_transdc_His_kin-like_C"/>
</dbReference>
<keyword evidence="9" id="KW-0067">ATP-binding</keyword>
<gene>
    <name evidence="13" type="ORF">G3A50_11380</name>
</gene>
<feature type="transmembrane region" description="Helical" evidence="10">
    <location>
        <begin position="12"/>
        <end position="31"/>
    </location>
</feature>
<dbReference type="PRINTS" id="PR00344">
    <property type="entry name" value="BCTRLSENSOR"/>
</dbReference>
<organism evidence="13 14">
    <name type="scientific">Ancylobacter pratisalsi</name>
    <dbReference type="NCBI Taxonomy" id="1745854"/>
    <lineage>
        <taxon>Bacteria</taxon>
        <taxon>Pseudomonadati</taxon>
        <taxon>Pseudomonadota</taxon>
        <taxon>Alphaproteobacteria</taxon>
        <taxon>Hyphomicrobiales</taxon>
        <taxon>Xanthobacteraceae</taxon>
        <taxon>Ancylobacter</taxon>
    </lineage>
</organism>
<evidence type="ECO:0000256" key="8">
    <source>
        <dbReference type="ARBA" id="ARBA00022777"/>
    </source>
</evidence>
<dbReference type="GO" id="GO:0000155">
    <property type="term" value="F:phosphorelay sensor kinase activity"/>
    <property type="evidence" value="ECO:0007669"/>
    <property type="project" value="InterPro"/>
</dbReference>
<dbReference type="KEGG" id="apra:G3A50_11380"/>
<evidence type="ECO:0000256" key="6">
    <source>
        <dbReference type="ARBA" id="ARBA00022679"/>
    </source>
</evidence>
<feature type="transmembrane region" description="Helical" evidence="10">
    <location>
        <begin position="139"/>
        <end position="161"/>
    </location>
</feature>
<dbReference type="InterPro" id="IPR036097">
    <property type="entry name" value="HisK_dim/P_sf"/>
</dbReference>
<dbReference type="AlphaFoldDB" id="A0A6P1YNF3"/>
<dbReference type="InterPro" id="IPR036890">
    <property type="entry name" value="HATPase_C_sf"/>
</dbReference>
<dbReference type="Pfam" id="PF00672">
    <property type="entry name" value="HAMP"/>
    <property type="match status" value="1"/>
</dbReference>
<dbReference type="Pfam" id="PF02518">
    <property type="entry name" value="HATPase_c"/>
    <property type="match status" value="1"/>
</dbReference>
<dbReference type="InterPro" id="IPR050980">
    <property type="entry name" value="2C_sensor_his_kinase"/>
</dbReference>
<evidence type="ECO:0000259" key="11">
    <source>
        <dbReference type="PROSITE" id="PS50109"/>
    </source>
</evidence>
<evidence type="ECO:0000256" key="2">
    <source>
        <dbReference type="ARBA" id="ARBA00004651"/>
    </source>
</evidence>
<evidence type="ECO:0000256" key="4">
    <source>
        <dbReference type="ARBA" id="ARBA00022475"/>
    </source>
</evidence>
<keyword evidence="6" id="KW-0808">Transferase</keyword>
<dbReference type="SMART" id="SM00304">
    <property type="entry name" value="HAMP"/>
    <property type="match status" value="1"/>
</dbReference>
<evidence type="ECO:0000313" key="14">
    <source>
        <dbReference type="Proteomes" id="UP000464751"/>
    </source>
</evidence>
<dbReference type="SUPFAM" id="SSF55874">
    <property type="entry name" value="ATPase domain of HSP90 chaperone/DNA topoisomerase II/histidine kinase"/>
    <property type="match status" value="1"/>
</dbReference>
<dbReference type="InterPro" id="IPR003594">
    <property type="entry name" value="HATPase_dom"/>
</dbReference>